<keyword evidence="2" id="KW-0808">Transferase</keyword>
<dbReference type="Gene3D" id="2.160.10.10">
    <property type="entry name" value="Hexapeptide repeat proteins"/>
    <property type="match status" value="1"/>
</dbReference>
<dbReference type="Proteomes" id="UP000253517">
    <property type="component" value="Unassembled WGS sequence"/>
</dbReference>
<dbReference type="Pfam" id="PF00132">
    <property type="entry name" value="Hexapep"/>
    <property type="match status" value="2"/>
</dbReference>
<dbReference type="InterPro" id="IPR011004">
    <property type="entry name" value="Trimer_LpxA-like_sf"/>
</dbReference>
<accession>A0A369AC80</accession>
<comment type="similarity">
    <text evidence="1">Belongs to the transferase hexapeptide repeat family.</text>
</comment>
<dbReference type="RefSeq" id="WP_037356750.1">
    <property type="nucleotide sequence ID" value="NZ_BHZF01000001.1"/>
</dbReference>
<dbReference type="Gene3D" id="6.20.70.30">
    <property type="match status" value="1"/>
</dbReference>
<evidence type="ECO:0000256" key="1">
    <source>
        <dbReference type="ARBA" id="ARBA00007274"/>
    </source>
</evidence>
<evidence type="ECO:0000313" key="3">
    <source>
        <dbReference type="Proteomes" id="UP000253517"/>
    </source>
</evidence>
<dbReference type="InterPro" id="IPR001451">
    <property type="entry name" value="Hexapep"/>
</dbReference>
<dbReference type="AlphaFoldDB" id="A0A369AC80"/>
<gene>
    <name evidence="2" type="ORF">DES35_101985</name>
</gene>
<protein>
    <submittedName>
        <fullName evidence="2">Transferase family hexapeptide repeat protein</fullName>
    </submittedName>
</protein>
<organism evidence="2 3">
    <name type="scientific">Schleiferia thermophila</name>
    <dbReference type="NCBI Taxonomy" id="884107"/>
    <lineage>
        <taxon>Bacteria</taxon>
        <taxon>Pseudomonadati</taxon>
        <taxon>Bacteroidota</taxon>
        <taxon>Flavobacteriia</taxon>
        <taxon>Flavobacteriales</taxon>
        <taxon>Schleiferiaceae</taxon>
        <taxon>Schleiferia</taxon>
    </lineage>
</organism>
<comment type="caution">
    <text evidence="2">The sequence shown here is derived from an EMBL/GenBank/DDBJ whole genome shotgun (WGS) entry which is preliminary data.</text>
</comment>
<dbReference type="InterPro" id="IPR050179">
    <property type="entry name" value="Trans_hexapeptide_repeat"/>
</dbReference>
<dbReference type="PANTHER" id="PTHR43300">
    <property type="entry name" value="ACETYLTRANSFERASE"/>
    <property type="match status" value="1"/>
</dbReference>
<proteinExistence type="inferred from homology"/>
<dbReference type="EMBL" id="QPJS01000001">
    <property type="protein sequence ID" value="RCX05697.1"/>
    <property type="molecule type" value="Genomic_DNA"/>
</dbReference>
<name>A0A369AC80_9FLAO</name>
<dbReference type="GO" id="GO:0016740">
    <property type="term" value="F:transferase activity"/>
    <property type="evidence" value="ECO:0007669"/>
    <property type="project" value="UniProtKB-KW"/>
</dbReference>
<evidence type="ECO:0000313" key="2">
    <source>
        <dbReference type="EMBL" id="RCX05697.1"/>
    </source>
</evidence>
<keyword evidence="3" id="KW-1185">Reference proteome</keyword>
<sequence length="257" mass="28820">MKFNKENIRISPNAQIGKNVKIGDHTIIYDNVIIGDNVIIANHCVIGEPLHSYYWDEKYENPVTYIGNNSLIRSHTIIYAGSKLAAHLNTGHRVTVREYTIAGEHCSFGSYTDIQGYVKLGNYNRFHSFVNIGQNSETGDFVFVYPFVVFTNDSTPPSEDLKGPYVGNYTQILTGAILLPGVRIGNHSMVAANSVAGGTFEDDSLIQGNPAKVLGKLSKMPLFNSKGKRHYPWPYHFDRGMPWQGIGYDEWLKNQEE</sequence>
<reference evidence="2 3" key="1">
    <citation type="submission" date="2018-07" db="EMBL/GenBank/DDBJ databases">
        <title>Genomic Encyclopedia of Type Strains, Phase IV (KMG-IV): sequencing the most valuable type-strain genomes for metagenomic binning, comparative biology and taxonomic classification.</title>
        <authorList>
            <person name="Goeker M."/>
        </authorList>
    </citation>
    <scope>NUCLEOTIDE SEQUENCE [LARGE SCALE GENOMIC DNA]</scope>
    <source>
        <strain evidence="2 3">DSM 21410</strain>
    </source>
</reference>
<dbReference type="SUPFAM" id="SSF51161">
    <property type="entry name" value="Trimeric LpxA-like enzymes"/>
    <property type="match status" value="1"/>
</dbReference>
<dbReference type="PANTHER" id="PTHR43300:SF4">
    <property type="entry name" value="ACYL-[ACYL-CARRIER-PROTEIN]--UDP-N-ACETYLGLUCOSAMINE O-ACYLTRANSFERASE"/>
    <property type="match status" value="1"/>
</dbReference>